<sequence length="318" mass="35151">MRLGVLDVGSNTVHLLVVDAHPGARPVHYSSIKTTLRLMQYLQPDGSISDAGVERVMETLRIAKAHIDKEQLDELMPMATSALREAKNGEKLLKRIRKEIGINLQVMSGPDEARVTFLAVRRWFGWAAGRIMLVDIGGGSLELAIGNDELPEHAMSLPLGAGRLTKMFLQSDPPSETDLSNLRAHIREQLPPAQEAFGQRKRADQFVGSSKTIRSLARLAGSVVDGVGPDDLISLSRWRLDDWLPRMAQIPADARRALPGVTQDRAFQIVAGGYVLSEVMHAFDIETLNVSPWAMREGVLLDYLDRLPQSIEKPATKR</sequence>
<dbReference type="PANTHER" id="PTHR30005:SF0">
    <property type="entry name" value="RETROGRADE REGULATION PROTEIN 2"/>
    <property type="match status" value="1"/>
</dbReference>
<accession>A0ABW5RJT5</accession>
<dbReference type="InterPro" id="IPR050273">
    <property type="entry name" value="GppA/Ppx_hydrolase"/>
</dbReference>
<organism evidence="3 4">
    <name type="scientific">Gulosibacter bifidus</name>
    <dbReference type="NCBI Taxonomy" id="272239"/>
    <lineage>
        <taxon>Bacteria</taxon>
        <taxon>Bacillati</taxon>
        <taxon>Actinomycetota</taxon>
        <taxon>Actinomycetes</taxon>
        <taxon>Micrococcales</taxon>
        <taxon>Microbacteriaceae</taxon>
        <taxon>Gulosibacter</taxon>
    </lineage>
</organism>
<keyword evidence="4" id="KW-1185">Reference proteome</keyword>
<name>A0ABW5RJT5_9MICO</name>
<dbReference type="InterPro" id="IPR043129">
    <property type="entry name" value="ATPase_NBD"/>
</dbReference>
<evidence type="ECO:0000313" key="3">
    <source>
        <dbReference type="EMBL" id="MFD2675310.1"/>
    </source>
</evidence>
<dbReference type="Pfam" id="PF02541">
    <property type="entry name" value="Ppx-GppA"/>
    <property type="match status" value="1"/>
</dbReference>
<feature type="domain" description="Ppx/GppA phosphatase N-terminal" evidence="2">
    <location>
        <begin position="28"/>
        <end position="306"/>
    </location>
</feature>
<dbReference type="SUPFAM" id="SSF53067">
    <property type="entry name" value="Actin-like ATPase domain"/>
    <property type="match status" value="2"/>
</dbReference>
<evidence type="ECO:0000259" key="2">
    <source>
        <dbReference type="Pfam" id="PF02541"/>
    </source>
</evidence>
<comment type="caution">
    <text evidence="3">The sequence shown here is derived from an EMBL/GenBank/DDBJ whole genome shotgun (WGS) entry which is preliminary data.</text>
</comment>
<dbReference type="PANTHER" id="PTHR30005">
    <property type="entry name" value="EXOPOLYPHOSPHATASE"/>
    <property type="match status" value="1"/>
</dbReference>
<gene>
    <name evidence="3" type="ORF">ACFSUQ_08400</name>
</gene>
<comment type="similarity">
    <text evidence="1">Belongs to the GppA/Ppx family.</text>
</comment>
<protein>
    <submittedName>
        <fullName evidence="3">Ppx/GppA phosphatase family protein</fullName>
    </submittedName>
</protein>
<dbReference type="EMBL" id="JBHUNF010000004">
    <property type="protein sequence ID" value="MFD2675310.1"/>
    <property type="molecule type" value="Genomic_DNA"/>
</dbReference>
<reference evidence="4" key="1">
    <citation type="journal article" date="2019" name="Int. J. Syst. Evol. Microbiol.">
        <title>The Global Catalogue of Microorganisms (GCM) 10K type strain sequencing project: providing services to taxonomists for standard genome sequencing and annotation.</title>
        <authorList>
            <consortium name="The Broad Institute Genomics Platform"/>
            <consortium name="The Broad Institute Genome Sequencing Center for Infectious Disease"/>
            <person name="Wu L."/>
            <person name="Ma J."/>
        </authorList>
    </citation>
    <scope>NUCLEOTIDE SEQUENCE [LARGE SCALE GENOMIC DNA]</scope>
    <source>
        <strain evidence="4">TISTR 1511</strain>
    </source>
</reference>
<proteinExistence type="inferred from homology"/>
<dbReference type="Gene3D" id="3.30.420.150">
    <property type="entry name" value="Exopolyphosphatase. Domain 2"/>
    <property type="match status" value="1"/>
</dbReference>
<dbReference type="RefSeq" id="WP_066058695.1">
    <property type="nucleotide sequence ID" value="NZ_JBHUNF010000004.1"/>
</dbReference>
<dbReference type="Gene3D" id="3.30.420.40">
    <property type="match status" value="1"/>
</dbReference>
<evidence type="ECO:0000313" key="4">
    <source>
        <dbReference type="Proteomes" id="UP001597453"/>
    </source>
</evidence>
<evidence type="ECO:0000256" key="1">
    <source>
        <dbReference type="ARBA" id="ARBA00007125"/>
    </source>
</evidence>
<dbReference type="CDD" id="cd24056">
    <property type="entry name" value="ASKHA_NBD_MtPPX1-like"/>
    <property type="match status" value="1"/>
</dbReference>
<dbReference type="InterPro" id="IPR003695">
    <property type="entry name" value="Ppx_GppA_N"/>
</dbReference>
<dbReference type="Proteomes" id="UP001597453">
    <property type="component" value="Unassembled WGS sequence"/>
</dbReference>